<dbReference type="EMBL" id="GECU01007980">
    <property type="protein sequence ID" value="JAS99726.1"/>
    <property type="molecule type" value="Transcribed_RNA"/>
</dbReference>
<dbReference type="GO" id="GO:0010608">
    <property type="term" value="P:post-transcriptional regulation of gene expression"/>
    <property type="evidence" value="ECO:0007669"/>
    <property type="project" value="TreeGrafter"/>
</dbReference>
<evidence type="ECO:0000259" key="3">
    <source>
        <dbReference type="PROSITE" id="PS50303"/>
    </source>
</evidence>
<dbReference type="InterPro" id="IPR033712">
    <property type="entry name" value="Pumilio_RNA-bd"/>
</dbReference>
<dbReference type="InterPro" id="IPR011989">
    <property type="entry name" value="ARM-like"/>
</dbReference>
<dbReference type="PROSITE" id="PS50302">
    <property type="entry name" value="PUM"/>
    <property type="match status" value="4"/>
</dbReference>
<dbReference type="GO" id="GO:0003729">
    <property type="term" value="F:mRNA binding"/>
    <property type="evidence" value="ECO:0007669"/>
    <property type="project" value="TreeGrafter"/>
</dbReference>
<dbReference type="InterPro" id="IPR001313">
    <property type="entry name" value="Pumilio_RNA-bd_rpt"/>
</dbReference>
<feature type="domain" description="PUM-HD" evidence="3">
    <location>
        <begin position="156"/>
        <end position="471"/>
    </location>
</feature>
<accession>A0A1B6JKC3</accession>
<evidence type="ECO:0000256" key="1">
    <source>
        <dbReference type="ARBA" id="ARBA00022737"/>
    </source>
</evidence>
<dbReference type="PANTHER" id="PTHR12537">
    <property type="entry name" value="RNA BINDING PROTEIN PUMILIO-RELATED"/>
    <property type="match status" value="1"/>
</dbReference>
<feature type="repeat" description="Pumilio" evidence="2">
    <location>
        <begin position="284"/>
        <end position="307"/>
    </location>
</feature>
<feature type="repeat" description="Pumilio" evidence="2">
    <location>
        <begin position="318"/>
        <end position="353"/>
    </location>
</feature>
<dbReference type="Gene3D" id="1.25.10.10">
    <property type="entry name" value="Leucine-rich Repeat Variant"/>
    <property type="match status" value="1"/>
</dbReference>
<dbReference type="CDD" id="cd07920">
    <property type="entry name" value="Pumilio"/>
    <property type="match status" value="1"/>
</dbReference>
<feature type="repeat" description="Pumilio" evidence="2">
    <location>
        <begin position="214"/>
        <end position="250"/>
    </location>
</feature>
<gene>
    <name evidence="4" type="ORF">g.57605</name>
</gene>
<reference evidence="4" key="1">
    <citation type="submission" date="2015-11" db="EMBL/GenBank/DDBJ databases">
        <title>De novo transcriptome assembly of four potential Pierce s Disease insect vectors from Arizona vineyards.</title>
        <authorList>
            <person name="Tassone E.E."/>
        </authorList>
    </citation>
    <scope>NUCLEOTIDE SEQUENCE</scope>
</reference>
<evidence type="ECO:0000256" key="2">
    <source>
        <dbReference type="PROSITE-ProRule" id="PRU00317"/>
    </source>
</evidence>
<sequence>SKQTLLFAHVIIRSKKQTPRAMPCNRCYSAPPVDKFTVGDNIELKDIQHELCYSAYYRKHKDSRLDPPRFMFEGQGSYWASEHSDFILRAFSEKKTGVEMIDLDYPGSDLCSEFLGKSRTTTPVGDKPTVQPDMLQSTSSSTMLIPILASSVQRPEANPVMEEIRAFYEAAGAEVSMDAKLICVSVCKDQDGSRFIQGKLEAWTPDQTSFFFAQICDSALELSTNLFGNYVIQKIIPYLREEEAFKLIVQFFGQIVELSLHVYGCRVIQKLIDNLDDIKFIISELESHILELIASPNGNHVIQKCIDKDIEKTFLLREFESNSIALAQQRYGCRVLQRLFEVCDESETWNIYLKILDNIGLLINDKYGNYVIQHLIQTENKRRSVIFSYIIENSFELSKYKFSSNVIEKCVNNSSRAQLEEFLAKFLAQDDGRKPNLFYMCVDMYANYVVQRFFDIADLDIKNRAKAAIKP</sequence>
<name>A0A1B6JKC3_9HEMI</name>
<dbReference type="SUPFAM" id="SSF48371">
    <property type="entry name" value="ARM repeat"/>
    <property type="match status" value="1"/>
</dbReference>
<keyword evidence="1" id="KW-0677">Repeat</keyword>
<evidence type="ECO:0000313" key="4">
    <source>
        <dbReference type="EMBL" id="JAS99726.1"/>
    </source>
</evidence>
<protein>
    <recommendedName>
        <fullName evidence="3">PUM-HD domain-containing protein</fullName>
    </recommendedName>
</protein>
<dbReference type="InterPro" id="IPR033133">
    <property type="entry name" value="PUM-HD"/>
</dbReference>
<dbReference type="AlphaFoldDB" id="A0A1B6JKC3"/>
<dbReference type="SMART" id="SM00025">
    <property type="entry name" value="Pumilio"/>
    <property type="match status" value="8"/>
</dbReference>
<dbReference type="Pfam" id="PF00806">
    <property type="entry name" value="PUF"/>
    <property type="match status" value="8"/>
</dbReference>
<feature type="non-terminal residue" evidence="4">
    <location>
        <position position="471"/>
    </location>
</feature>
<dbReference type="InterPro" id="IPR016024">
    <property type="entry name" value="ARM-type_fold"/>
</dbReference>
<organism evidence="4">
    <name type="scientific">Homalodisca liturata</name>
    <dbReference type="NCBI Taxonomy" id="320908"/>
    <lineage>
        <taxon>Eukaryota</taxon>
        <taxon>Metazoa</taxon>
        <taxon>Ecdysozoa</taxon>
        <taxon>Arthropoda</taxon>
        <taxon>Hexapoda</taxon>
        <taxon>Insecta</taxon>
        <taxon>Pterygota</taxon>
        <taxon>Neoptera</taxon>
        <taxon>Paraneoptera</taxon>
        <taxon>Hemiptera</taxon>
        <taxon>Auchenorrhyncha</taxon>
        <taxon>Membracoidea</taxon>
        <taxon>Cicadellidae</taxon>
        <taxon>Cicadellinae</taxon>
        <taxon>Proconiini</taxon>
        <taxon>Homalodisca</taxon>
    </lineage>
</organism>
<dbReference type="PROSITE" id="PS50303">
    <property type="entry name" value="PUM_HD"/>
    <property type="match status" value="1"/>
</dbReference>
<proteinExistence type="predicted"/>
<dbReference type="PANTHER" id="PTHR12537:SF12">
    <property type="entry name" value="MATERNAL PROTEIN PUMILIO"/>
    <property type="match status" value="1"/>
</dbReference>
<feature type="non-terminal residue" evidence="4">
    <location>
        <position position="1"/>
    </location>
</feature>
<dbReference type="GO" id="GO:0005737">
    <property type="term" value="C:cytoplasm"/>
    <property type="evidence" value="ECO:0007669"/>
    <property type="project" value="TreeGrafter"/>
</dbReference>
<feature type="repeat" description="Pumilio" evidence="2">
    <location>
        <begin position="354"/>
        <end position="392"/>
    </location>
</feature>